<keyword evidence="12" id="KW-1185">Reference proteome</keyword>
<evidence type="ECO:0000256" key="9">
    <source>
        <dbReference type="ARBA" id="ARBA00023136"/>
    </source>
</evidence>
<dbReference type="Proteomes" id="UP001597218">
    <property type="component" value="Unassembled WGS sequence"/>
</dbReference>
<reference evidence="12" key="1">
    <citation type="journal article" date="2019" name="Int. J. Syst. Evol. Microbiol.">
        <title>The Global Catalogue of Microorganisms (GCM) 10K type strain sequencing project: providing services to taxonomists for standard genome sequencing and annotation.</title>
        <authorList>
            <consortium name="The Broad Institute Genomics Platform"/>
            <consortium name="The Broad Institute Genome Sequencing Center for Infectious Disease"/>
            <person name="Wu L."/>
            <person name="Ma J."/>
        </authorList>
    </citation>
    <scope>NUCLEOTIDE SEQUENCE [LARGE SCALE GENOMIC DNA]</scope>
    <source>
        <strain evidence="12">CGMCC 4.7177</strain>
    </source>
</reference>
<evidence type="ECO:0000256" key="6">
    <source>
        <dbReference type="ARBA" id="ARBA00022692"/>
    </source>
</evidence>
<evidence type="ECO:0000256" key="3">
    <source>
        <dbReference type="ARBA" id="ARBA00008281"/>
    </source>
</evidence>
<evidence type="ECO:0000313" key="11">
    <source>
        <dbReference type="EMBL" id="MFD1928695.1"/>
    </source>
</evidence>
<evidence type="ECO:0000256" key="7">
    <source>
        <dbReference type="ARBA" id="ARBA00022779"/>
    </source>
</evidence>
<evidence type="ECO:0000256" key="8">
    <source>
        <dbReference type="ARBA" id="ARBA00022989"/>
    </source>
</evidence>
<keyword evidence="11" id="KW-0966">Cell projection</keyword>
<keyword evidence="8" id="KW-1133">Transmembrane helix</keyword>
<comment type="function">
    <text evidence="1 10">Controls the rotational direction of flagella during chemotaxis.</text>
</comment>
<gene>
    <name evidence="11" type="primary">fliL</name>
    <name evidence="11" type="ORF">ACFSFY_11700</name>
</gene>
<dbReference type="PANTHER" id="PTHR35091:SF2">
    <property type="entry name" value="FLAGELLAR PROTEIN FLIL"/>
    <property type="match status" value="1"/>
</dbReference>
<comment type="caution">
    <text evidence="11">The sequence shown here is derived from an EMBL/GenBank/DDBJ whole genome shotgun (WGS) entry which is preliminary data.</text>
</comment>
<evidence type="ECO:0000313" key="12">
    <source>
        <dbReference type="Proteomes" id="UP001597218"/>
    </source>
</evidence>
<keyword evidence="9 10" id="KW-0472">Membrane</keyword>
<name>A0ABW4SI57_9BACL</name>
<dbReference type="RefSeq" id="WP_381538227.1">
    <property type="nucleotide sequence ID" value="NZ_JBHUGI010000032.1"/>
</dbReference>
<proteinExistence type="inferred from homology"/>
<keyword evidence="5 10" id="KW-0145">Chemotaxis</keyword>
<keyword evidence="4 10" id="KW-1003">Cell membrane</keyword>
<comment type="subcellular location">
    <subcellularLocation>
        <location evidence="2">Cell membrane</location>
        <topology evidence="2">Single-pass membrane protein</topology>
    </subcellularLocation>
</comment>
<organism evidence="11 12">
    <name type="scientific">Sporosarcina siberiensis</name>
    <dbReference type="NCBI Taxonomy" id="1365606"/>
    <lineage>
        <taxon>Bacteria</taxon>
        <taxon>Bacillati</taxon>
        <taxon>Bacillota</taxon>
        <taxon>Bacilli</taxon>
        <taxon>Bacillales</taxon>
        <taxon>Caryophanaceae</taxon>
        <taxon>Sporosarcina</taxon>
    </lineage>
</organism>
<evidence type="ECO:0000256" key="4">
    <source>
        <dbReference type="ARBA" id="ARBA00022475"/>
    </source>
</evidence>
<evidence type="ECO:0000256" key="10">
    <source>
        <dbReference type="RuleBase" id="RU364125"/>
    </source>
</evidence>
<evidence type="ECO:0000256" key="1">
    <source>
        <dbReference type="ARBA" id="ARBA00002254"/>
    </source>
</evidence>
<dbReference type="PANTHER" id="PTHR35091">
    <property type="entry name" value="FLAGELLAR PROTEIN FLIL"/>
    <property type="match status" value="1"/>
</dbReference>
<protein>
    <recommendedName>
        <fullName evidence="10">Flagellar protein FliL</fullName>
    </recommendedName>
</protein>
<keyword evidence="11" id="KW-0969">Cilium</keyword>
<comment type="similarity">
    <text evidence="3 10">Belongs to the FliL family.</text>
</comment>
<evidence type="ECO:0000256" key="5">
    <source>
        <dbReference type="ARBA" id="ARBA00022500"/>
    </source>
</evidence>
<keyword evidence="11" id="KW-0282">Flagellum</keyword>
<evidence type="ECO:0000256" key="2">
    <source>
        <dbReference type="ARBA" id="ARBA00004162"/>
    </source>
</evidence>
<dbReference type="NCBIfam" id="NF005826">
    <property type="entry name" value="PRK07718.1"/>
    <property type="match status" value="1"/>
</dbReference>
<dbReference type="InterPro" id="IPR005503">
    <property type="entry name" value="FliL"/>
</dbReference>
<keyword evidence="7 10" id="KW-0283">Flagellar rotation</keyword>
<sequence length="145" mass="16389">MKNKMLTIILIVLVCITLVGVVFLTLWLSFGKDNKAEAEVKELTIDEIIEASVDVPEITTNIGSRQFIRISLKIQTENLKAAEELTKREFQVKNIVIQELSEMTAKDLEGKAGKQAFENALKSYLNPLMQEGQVEKVYIVSYIIQ</sequence>
<keyword evidence="6" id="KW-0812">Transmembrane</keyword>
<dbReference type="Pfam" id="PF03748">
    <property type="entry name" value="FliL"/>
    <property type="match status" value="1"/>
</dbReference>
<dbReference type="EMBL" id="JBHUGI010000032">
    <property type="protein sequence ID" value="MFD1928695.1"/>
    <property type="molecule type" value="Genomic_DNA"/>
</dbReference>
<accession>A0ABW4SI57</accession>